<comment type="caution">
    <text evidence="2">The sequence shown here is derived from an EMBL/GenBank/DDBJ whole genome shotgun (WGS) entry which is preliminary data.</text>
</comment>
<feature type="transmembrane region" description="Helical" evidence="1">
    <location>
        <begin position="202"/>
        <end position="221"/>
    </location>
</feature>
<feature type="transmembrane region" description="Helical" evidence="1">
    <location>
        <begin position="76"/>
        <end position="94"/>
    </location>
</feature>
<feature type="transmembrane region" description="Helical" evidence="1">
    <location>
        <begin position="100"/>
        <end position="122"/>
    </location>
</feature>
<evidence type="ECO:0000256" key="1">
    <source>
        <dbReference type="SAM" id="Phobius"/>
    </source>
</evidence>
<dbReference type="OrthoDB" id="245077at2"/>
<organism evidence="2 3">
    <name type="scientific">Pseudobythopirellula maris</name>
    <dbReference type="NCBI Taxonomy" id="2527991"/>
    <lineage>
        <taxon>Bacteria</taxon>
        <taxon>Pseudomonadati</taxon>
        <taxon>Planctomycetota</taxon>
        <taxon>Planctomycetia</taxon>
        <taxon>Pirellulales</taxon>
        <taxon>Lacipirellulaceae</taxon>
        <taxon>Pseudobythopirellula</taxon>
    </lineage>
</organism>
<dbReference type="Proteomes" id="UP000315440">
    <property type="component" value="Unassembled WGS sequence"/>
</dbReference>
<name>A0A5C5ZFQ5_9BACT</name>
<dbReference type="RefSeq" id="WP_146403426.1">
    <property type="nucleotide sequence ID" value="NZ_SJPQ01000006.1"/>
</dbReference>
<sequence>MTTPPTAGRLPRFLLRQWFLAALAVLLTLGMTAPAALSPLAAAVPRDLLIATIMLLMSLPIDLMRSLGGRGALRGVVIASAINALAAPLLAWLVSPLLPAPLAVGLVVASLVPCTIASAAVWTRRGGGNDAIAVAVTVVTNLACFLVLPAGAALLIGSRFEADFSAMAVRLLTIVVAPLAVGQLLRRPAACSAWCTRHKPSLGVVAQLGLLVMVFVGSVRAGEALAAVGDDGSRAFGLAEGSAMLAAVAAIHLALFALGWGSSRAAGLARADTLAVAVAGSQKTLAVGLDVSLSLGTLGLGAAGGLVVLPMIAYHAAQLLIDAVLVDRLGPHKKGPDHTGGGGPPG</sequence>
<protein>
    <submittedName>
        <fullName evidence="2">Sodium Bile acid symporter family protein</fullName>
    </submittedName>
</protein>
<dbReference type="Gene3D" id="1.20.1530.20">
    <property type="match status" value="1"/>
</dbReference>
<dbReference type="EMBL" id="SJPQ01000006">
    <property type="protein sequence ID" value="TWT86152.1"/>
    <property type="molecule type" value="Genomic_DNA"/>
</dbReference>
<keyword evidence="3" id="KW-1185">Reference proteome</keyword>
<keyword evidence="1" id="KW-1133">Transmembrane helix</keyword>
<dbReference type="InterPro" id="IPR038770">
    <property type="entry name" value="Na+/solute_symporter_sf"/>
</dbReference>
<dbReference type="PANTHER" id="PTHR18640">
    <property type="entry name" value="SOLUTE CARRIER FAMILY 10 MEMBER 7"/>
    <property type="match status" value="1"/>
</dbReference>
<gene>
    <name evidence="2" type="ORF">Mal64_38920</name>
</gene>
<reference evidence="2 3" key="1">
    <citation type="submission" date="2019-02" db="EMBL/GenBank/DDBJ databases">
        <title>Deep-cultivation of Planctomycetes and their phenomic and genomic characterization uncovers novel biology.</title>
        <authorList>
            <person name="Wiegand S."/>
            <person name="Jogler M."/>
            <person name="Boedeker C."/>
            <person name="Pinto D."/>
            <person name="Vollmers J."/>
            <person name="Rivas-Marin E."/>
            <person name="Kohn T."/>
            <person name="Peeters S.H."/>
            <person name="Heuer A."/>
            <person name="Rast P."/>
            <person name="Oberbeckmann S."/>
            <person name="Bunk B."/>
            <person name="Jeske O."/>
            <person name="Meyerdierks A."/>
            <person name="Storesund J.E."/>
            <person name="Kallscheuer N."/>
            <person name="Luecker S."/>
            <person name="Lage O.M."/>
            <person name="Pohl T."/>
            <person name="Merkel B.J."/>
            <person name="Hornburger P."/>
            <person name="Mueller R.-W."/>
            <person name="Bruemmer F."/>
            <person name="Labrenz M."/>
            <person name="Spormann A.M."/>
            <person name="Op Den Camp H."/>
            <person name="Overmann J."/>
            <person name="Amann R."/>
            <person name="Jetten M.S.M."/>
            <person name="Mascher T."/>
            <person name="Medema M.H."/>
            <person name="Devos D.P."/>
            <person name="Kaster A.-K."/>
            <person name="Ovreas L."/>
            <person name="Rohde M."/>
            <person name="Galperin M.Y."/>
            <person name="Jogler C."/>
        </authorList>
    </citation>
    <scope>NUCLEOTIDE SEQUENCE [LARGE SCALE GENOMIC DNA]</scope>
    <source>
        <strain evidence="2 3">Mal64</strain>
    </source>
</reference>
<dbReference type="GO" id="GO:0005886">
    <property type="term" value="C:plasma membrane"/>
    <property type="evidence" value="ECO:0007669"/>
    <property type="project" value="TreeGrafter"/>
</dbReference>
<dbReference type="Pfam" id="PF13593">
    <property type="entry name" value="SBF_like"/>
    <property type="match status" value="1"/>
</dbReference>
<feature type="transmembrane region" description="Helical" evidence="1">
    <location>
        <begin position="47"/>
        <end position="64"/>
    </location>
</feature>
<dbReference type="PANTHER" id="PTHR18640:SF5">
    <property type="entry name" value="SODIUM_BILE ACID COTRANSPORTER 7"/>
    <property type="match status" value="1"/>
</dbReference>
<dbReference type="InterPro" id="IPR016833">
    <property type="entry name" value="Put_Na-Bile_cotransptr"/>
</dbReference>
<dbReference type="AlphaFoldDB" id="A0A5C5ZFQ5"/>
<feature type="transmembrane region" description="Helical" evidence="1">
    <location>
        <begin position="162"/>
        <end position="181"/>
    </location>
</feature>
<accession>A0A5C5ZFQ5</accession>
<keyword evidence="1" id="KW-0472">Membrane</keyword>
<proteinExistence type="predicted"/>
<evidence type="ECO:0000313" key="3">
    <source>
        <dbReference type="Proteomes" id="UP000315440"/>
    </source>
</evidence>
<feature type="transmembrane region" description="Helical" evidence="1">
    <location>
        <begin position="134"/>
        <end position="156"/>
    </location>
</feature>
<keyword evidence="1" id="KW-0812">Transmembrane</keyword>
<feature type="transmembrane region" description="Helical" evidence="1">
    <location>
        <begin position="241"/>
        <end position="260"/>
    </location>
</feature>
<evidence type="ECO:0000313" key="2">
    <source>
        <dbReference type="EMBL" id="TWT86152.1"/>
    </source>
</evidence>